<dbReference type="InterPro" id="IPR013249">
    <property type="entry name" value="RNA_pol_sigma70_r4_t2"/>
</dbReference>
<feature type="domain" description="RNA polymerase sigma factor 70 region 4 type 2" evidence="7">
    <location>
        <begin position="113"/>
        <end position="164"/>
    </location>
</feature>
<evidence type="ECO:0000256" key="3">
    <source>
        <dbReference type="ARBA" id="ARBA00023082"/>
    </source>
</evidence>
<comment type="caution">
    <text evidence="8">The sequence shown here is derived from an EMBL/GenBank/DDBJ whole genome shotgun (WGS) entry which is preliminary data.</text>
</comment>
<dbReference type="EMBL" id="JAVREQ010000015">
    <property type="protein sequence ID" value="MDT0380496.1"/>
    <property type="molecule type" value="Genomic_DNA"/>
</dbReference>
<keyword evidence="9" id="KW-1185">Reference proteome</keyword>
<dbReference type="InterPro" id="IPR013325">
    <property type="entry name" value="RNA_pol_sigma_r2"/>
</dbReference>
<evidence type="ECO:0000313" key="8">
    <source>
        <dbReference type="EMBL" id="MDT0380496.1"/>
    </source>
</evidence>
<evidence type="ECO:0000313" key="9">
    <source>
        <dbReference type="Proteomes" id="UP001183414"/>
    </source>
</evidence>
<dbReference type="SUPFAM" id="SSF88946">
    <property type="entry name" value="Sigma2 domain of RNA polymerase sigma factors"/>
    <property type="match status" value="1"/>
</dbReference>
<feature type="region of interest" description="Disordered" evidence="6">
    <location>
        <begin position="240"/>
        <end position="333"/>
    </location>
</feature>
<protein>
    <recommendedName>
        <fullName evidence="7">RNA polymerase sigma factor 70 region 4 type 2 domain-containing protein</fullName>
    </recommendedName>
</protein>
<evidence type="ECO:0000256" key="4">
    <source>
        <dbReference type="ARBA" id="ARBA00023125"/>
    </source>
</evidence>
<dbReference type="SUPFAM" id="SSF88659">
    <property type="entry name" value="Sigma3 and sigma4 domains of RNA polymerase sigma factors"/>
    <property type="match status" value="1"/>
</dbReference>
<keyword evidence="4" id="KW-0238">DNA-binding</keyword>
<evidence type="ECO:0000256" key="6">
    <source>
        <dbReference type="SAM" id="MobiDB-lite"/>
    </source>
</evidence>
<sequence>MTVRQAWRTDRRSPCRTRRAGQAQAAFDLLHLRHATPFTRQAYLLCGHPGIAERAVTHAFRTAWEHWPEVAGDRDPAGWVRLVAYDYALSPWHGLVPGRRTLPAYPGPPADRALLAGLLTLPRPYRRCLLLHDGLGLDLAATAAETEASTAATRARLTHAREMLTARVPELDDARAERRVPLLAHRLGLLLTTPHVRTPLPAAHVREDCERTSRQRTGAAWGLTALVAAAVTVALAAPEQGGAGPGPAGDARNGGGAPTASPSPTMSAQGPAPGVVPGTAYLPEVRSGNYRVHLVERDGRATVQPQASPTGPAKKASPAEKAGSAEKAGPAER</sequence>
<dbReference type="Pfam" id="PF08281">
    <property type="entry name" value="Sigma70_r4_2"/>
    <property type="match status" value="1"/>
</dbReference>
<keyword evidence="5" id="KW-0804">Transcription</keyword>
<dbReference type="InterPro" id="IPR036388">
    <property type="entry name" value="WH-like_DNA-bd_sf"/>
</dbReference>
<feature type="compositionally biased region" description="Gly residues" evidence="6">
    <location>
        <begin position="241"/>
        <end position="257"/>
    </location>
</feature>
<dbReference type="Proteomes" id="UP001183414">
    <property type="component" value="Unassembled WGS sequence"/>
</dbReference>
<organism evidence="8 9">
    <name type="scientific">Streptomyces hazeniae</name>
    <dbReference type="NCBI Taxonomy" id="3075538"/>
    <lineage>
        <taxon>Bacteria</taxon>
        <taxon>Bacillati</taxon>
        <taxon>Actinomycetota</taxon>
        <taxon>Actinomycetes</taxon>
        <taxon>Kitasatosporales</taxon>
        <taxon>Streptomycetaceae</taxon>
        <taxon>Streptomyces</taxon>
    </lineage>
</organism>
<evidence type="ECO:0000256" key="2">
    <source>
        <dbReference type="ARBA" id="ARBA00023015"/>
    </source>
</evidence>
<comment type="similarity">
    <text evidence="1">Belongs to the sigma-70 factor family. ECF subfamily.</text>
</comment>
<keyword evidence="3" id="KW-0731">Sigma factor</keyword>
<evidence type="ECO:0000259" key="7">
    <source>
        <dbReference type="Pfam" id="PF08281"/>
    </source>
</evidence>
<dbReference type="Gene3D" id="1.10.10.10">
    <property type="entry name" value="Winged helix-like DNA-binding domain superfamily/Winged helix DNA-binding domain"/>
    <property type="match status" value="1"/>
</dbReference>
<keyword evidence="2" id="KW-0805">Transcription regulation</keyword>
<dbReference type="RefSeq" id="WP_311674249.1">
    <property type="nucleotide sequence ID" value="NZ_JAVREQ010000015.1"/>
</dbReference>
<gene>
    <name evidence="8" type="ORF">RM572_17220</name>
</gene>
<reference evidence="9" key="1">
    <citation type="submission" date="2023-07" db="EMBL/GenBank/DDBJ databases">
        <title>30 novel species of actinomycetes from the DSMZ collection.</title>
        <authorList>
            <person name="Nouioui I."/>
        </authorList>
    </citation>
    <scope>NUCLEOTIDE SEQUENCE [LARGE SCALE GENOMIC DNA]</scope>
    <source>
        <strain evidence="9">DSM 42041</strain>
    </source>
</reference>
<accession>A0ABU2NV46</accession>
<proteinExistence type="inferred from homology"/>
<dbReference type="PANTHER" id="PTHR43133">
    <property type="entry name" value="RNA POLYMERASE ECF-TYPE SIGMA FACTO"/>
    <property type="match status" value="1"/>
</dbReference>
<name>A0ABU2NV46_9ACTN</name>
<dbReference type="InterPro" id="IPR039425">
    <property type="entry name" value="RNA_pol_sigma-70-like"/>
</dbReference>
<dbReference type="InterPro" id="IPR013324">
    <property type="entry name" value="RNA_pol_sigma_r3/r4-like"/>
</dbReference>
<evidence type="ECO:0000256" key="5">
    <source>
        <dbReference type="ARBA" id="ARBA00023163"/>
    </source>
</evidence>
<evidence type="ECO:0000256" key="1">
    <source>
        <dbReference type="ARBA" id="ARBA00010641"/>
    </source>
</evidence>
<dbReference type="PANTHER" id="PTHR43133:SF8">
    <property type="entry name" value="RNA POLYMERASE SIGMA FACTOR HI_1459-RELATED"/>
    <property type="match status" value="1"/>
</dbReference>
<dbReference type="Gene3D" id="1.10.1740.10">
    <property type="match status" value="1"/>
</dbReference>